<dbReference type="RefSeq" id="WP_269315531.1">
    <property type="nucleotide sequence ID" value="NZ_CP098251.1"/>
</dbReference>
<evidence type="ECO:0000313" key="2">
    <source>
        <dbReference type="EMBL" id="WAV90464.1"/>
    </source>
</evidence>
<organism evidence="2">
    <name type="scientific">Oxalobacter aliiformigenes</name>
    <dbReference type="NCBI Taxonomy" id="2946593"/>
    <lineage>
        <taxon>Bacteria</taxon>
        <taxon>Pseudomonadati</taxon>
        <taxon>Pseudomonadota</taxon>
        <taxon>Betaproteobacteria</taxon>
        <taxon>Burkholderiales</taxon>
        <taxon>Oxalobacteraceae</taxon>
        <taxon>Oxalobacter</taxon>
    </lineage>
</organism>
<dbReference type="EMBL" id="CP098251">
    <property type="protein sequence ID" value="WAV90464.1"/>
    <property type="molecule type" value="Genomic_DNA"/>
</dbReference>
<dbReference type="InterPro" id="IPR025484">
    <property type="entry name" value="DUF4376"/>
</dbReference>
<protein>
    <submittedName>
        <fullName evidence="2">DUF4376 domain-containing protein</fullName>
    </submittedName>
</protein>
<reference evidence="2" key="1">
    <citation type="journal article" date="2022" name="Front. Microbiol.">
        <title>New perspectives on an old grouping: The genomic and phenotypic variability of Oxalobacter formigenes and the implications for calcium oxalate stone prevention.</title>
        <authorList>
            <person name="Chmiel J.A."/>
            <person name="Carr C."/>
            <person name="Stuivenberg G.A."/>
            <person name="Venema R."/>
            <person name="Chanyi R.M."/>
            <person name="Al K.F."/>
            <person name="Giguere D."/>
            <person name="Say H."/>
            <person name="Akouris P.P."/>
            <person name="Dominguez Romero S.A."/>
            <person name="Kwong A."/>
            <person name="Tai V."/>
            <person name="Koval S.F."/>
            <person name="Razvi H."/>
            <person name="Bjazevic J."/>
            <person name="Burton J.P."/>
        </authorList>
    </citation>
    <scope>NUCLEOTIDE SEQUENCE</scope>
    <source>
        <strain evidence="2">OxK</strain>
    </source>
</reference>
<gene>
    <name evidence="2" type="ORF">NB646_06205</name>
</gene>
<proteinExistence type="predicted"/>
<evidence type="ECO:0000259" key="1">
    <source>
        <dbReference type="Pfam" id="PF14301"/>
    </source>
</evidence>
<name>A0A9E9NSP8_9BURK</name>
<dbReference type="Proteomes" id="UP001164819">
    <property type="component" value="Chromosome"/>
</dbReference>
<feature type="domain" description="DUF4376" evidence="1">
    <location>
        <begin position="65"/>
        <end position="171"/>
    </location>
</feature>
<sequence length="201" mass="22914">MKYGIVENHKFILIDEDRQRLENTLPFMPQYSVEQIGTYDEDQIEQGHDGTWYEKGHAPQRPLEEARTEKLAELERAFNTASHKAHCTSSVGFEIDADEIANRNIEGLVLVMQPEETTLFRAYDNTFHEVTREQLETMRKEIVVNSQYLYQAKWTTEAHIRAAETAEALKIIVVTPGTLEELANSFMNTAAGHTKASIVNG</sequence>
<accession>A0A9E9NSP8</accession>
<dbReference type="Pfam" id="PF14301">
    <property type="entry name" value="DUF4376"/>
    <property type="match status" value="1"/>
</dbReference>
<dbReference type="AlphaFoldDB" id="A0A9E9NSP8"/>